<dbReference type="PANTHER" id="PTHR24251">
    <property type="entry name" value="OVOCHYMASE-RELATED"/>
    <property type="match status" value="1"/>
</dbReference>
<comment type="caution">
    <text evidence="3">Lacks conserved residue(s) required for the propagation of feature annotation.</text>
</comment>
<reference evidence="7" key="1">
    <citation type="journal article" date="2007" name="Nature">
        <title>Genome of the marsupial Monodelphis domestica reveals innovation in non-coding sequences.</title>
        <authorList>
            <person name="Mikkelsen T.S."/>
            <person name="Wakefield M.J."/>
            <person name="Aken B."/>
            <person name="Amemiya C.T."/>
            <person name="Chang J.L."/>
            <person name="Duke S."/>
            <person name="Garber M."/>
            <person name="Gentles A.J."/>
            <person name="Goodstadt L."/>
            <person name="Heger A."/>
            <person name="Jurka J."/>
            <person name="Kamal M."/>
            <person name="Mauceli E."/>
            <person name="Searle S.M."/>
            <person name="Sharpe T."/>
            <person name="Baker M.L."/>
            <person name="Batzer M.A."/>
            <person name="Benos P.V."/>
            <person name="Belov K."/>
            <person name="Clamp M."/>
            <person name="Cook A."/>
            <person name="Cuff J."/>
            <person name="Das R."/>
            <person name="Davidow L."/>
            <person name="Deakin J.E."/>
            <person name="Fazzari M.J."/>
            <person name="Glass J.L."/>
            <person name="Grabherr M."/>
            <person name="Greally J.M."/>
            <person name="Gu W."/>
            <person name="Hore T.A."/>
            <person name="Huttley G.A."/>
            <person name="Kleber M."/>
            <person name="Jirtle R.L."/>
            <person name="Koina E."/>
            <person name="Lee J.T."/>
            <person name="Mahony S."/>
            <person name="Marra M.A."/>
            <person name="Miller R.D."/>
            <person name="Nicholls R.D."/>
            <person name="Oda M."/>
            <person name="Papenfuss A.T."/>
            <person name="Parra Z.E."/>
            <person name="Pollock D.D."/>
            <person name="Ray D.A."/>
            <person name="Schein J.E."/>
            <person name="Speed T.P."/>
            <person name="Thompson K."/>
            <person name="VandeBerg J.L."/>
            <person name="Wade C.M."/>
            <person name="Walker J.A."/>
            <person name="Waters P.D."/>
            <person name="Webber C."/>
            <person name="Weidman J.R."/>
            <person name="Xie X."/>
            <person name="Zody M.C."/>
            <person name="Baldwin J."/>
            <person name="Abdouelleil A."/>
            <person name="Abdulkadir J."/>
            <person name="Abebe A."/>
            <person name="Abera B."/>
            <person name="Abreu J."/>
            <person name="Acer S.C."/>
            <person name="Aftuck L."/>
            <person name="Alexander A."/>
            <person name="An P."/>
            <person name="Anderson E."/>
            <person name="Anderson S."/>
            <person name="Arachi H."/>
            <person name="Azer M."/>
            <person name="Bachantsang P."/>
            <person name="Barry A."/>
            <person name="Bayul T."/>
            <person name="Berlin A."/>
            <person name="Bessette D."/>
            <person name="Bloom T."/>
            <person name="Bloom T."/>
            <person name="Boguslavskiy L."/>
            <person name="Bonnet C."/>
            <person name="Boukhgalter B."/>
            <person name="Bourzgui I."/>
            <person name="Brown A."/>
            <person name="Cahill P."/>
            <person name="Channer S."/>
            <person name="Cheshatsang Y."/>
            <person name="Chuda L."/>
            <person name="Citroen M."/>
            <person name="Collymore A."/>
            <person name="Cooke P."/>
            <person name="Costello M."/>
            <person name="D'Aco K."/>
            <person name="Daza R."/>
            <person name="De Haan G."/>
            <person name="DeGray S."/>
            <person name="DeMaso C."/>
            <person name="Dhargay N."/>
            <person name="Dooley K."/>
            <person name="Dooley E."/>
            <person name="Doricent M."/>
            <person name="Dorje P."/>
            <person name="Dorjee K."/>
            <person name="Dupes A."/>
            <person name="Elong R."/>
            <person name="Falk J."/>
            <person name="Farina A."/>
            <person name="Faro S."/>
            <person name="Ferguson D."/>
            <person name="Fisher S."/>
            <person name="Foley C.D."/>
            <person name="Franke A."/>
            <person name="Friedrich D."/>
            <person name="Gadbois L."/>
            <person name="Gearin G."/>
            <person name="Gearin C.R."/>
            <person name="Giannoukos G."/>
            <person name="Goode T."/>
            <person name="Graham J."/>
            <person name="Grandbois E."/>
            <person name="Grewal S."/>
            <person name="Gyaltsen K."/>
            <person name="Hafez N."/>
            <person name="Hagos B."/>
            <person name="Hall J."/>
            <person name="Henson C."/>
            <person name="Hollinger A."/>
            <person name="Honan T."/>
            <person name="Huard M.D."/>
            <person name="Hughes L."/>
            <person name="Hurhula B."/>
            <person name="Husby M.E."/>
            <person name="Kamat A."/>
            <person name="Kanga B."/>
            <person name="Kashin S."/>
            <person name="Khazanovich D."/>
            <person name="Kisner P."/>
            <person name="Lance K."/>
            <person name="Lara M."/>
            <person name="Lee W."/>
            <person name="Lennon N."/>
            <person name="Letendre F."/>
            <person name="LeVine R."/>
            <person name="Lipovsky A."/>
            <person name="Liu X."/>
            <person name="Liu J."/>
            <person name="Liu S."/>
            <person name="Lokyitsang T."/>
            <person name="Lokyitsang Y."/>
            <person name="Lubonja R."/>
            <person name="Lui A."/>
            <person name="MacDonald P."/>
            <person name="Magnisalis V."/>
            <person name="Maru K."/>
            <person name="Matthews C."/>
            <person name="McCusker W."/>
            <person name="McDonough S."/>
            <person name="Mehta T."/>
            <person name="Meldrim J."/>
            <person name="Meneus L."/>
            <person name="Mihai O."/>
            <person name="Mihalev A."/>
            <person name="Mihova T."/>
            <person name="Mittelman R."/>
            <person name="Mlenga V."/>
            <person name="Montmayeur A."/>
            <person name="Mulrain L."/>
            <person name="Navidi A."/>
            <person name="Naylor J."/>
            <person name="Negash T."/>
            <person name="Nguyen T."/>
            <person name="Nguyen N."/>
            <person name="Nicol R."/>
            <person name="Norbu C."/>
            <person name="Norbu N."/>
            <person name="Novod N."/>
            <person name="O'Neill B."/>
            <person name="Osman S."/>
            <person name="Markiewicz E."/>
            <person name="Oyono O.L."/>
            <person name="Patti C."/>
            <person name="Phunkhang P."/>
            <person name="Pierre F."/>
            <person name="Priest M."/>
            <person name="Raghuraman S."/>
            <person name="Rege F."/>
            <person name="Reyes R."/>
            <person name="Rise C."/>
            <person name="Rogov P."/>
            <person name="Ross K."/>
            <person name="Ryan E."/>
            <person name="Settipalli S."/>
            <person name="Shea T."/>
            <person name="Sherpa N."/>
            <person name="Shi L."/>
            <person name="Shih D."/>
            <person name="Sparrow T."/>
            <person name="Spaulding J."/>
            <person name="Stalker J."/>
            <person name="Stange-Thomann N."/>
            <person name="Stavropoulos S."/>
            <person name="Stone C."/>
            <person name="Strader C."/>
            <person name="Tesfaye S."/>
            <person name="Thomson T."/>
            <person name="Thoulutsang Y."/>
            <person name="Thoulutsang D."/>
            <person name="Topham K."/>
            <person name="Topping I."/>
            <person name="Tsamla T."/>
            <person name="Vassiliev H."/>
            <person name="Vo A."/>
            <person name="Wangchuk T."/>
            <person name="Wangdi T."/>
            <person name="Weiand M."/>
            <person name="Wilkinson J."/>
            <person name="Wilson A."/>
            <person name="Yadav S."/>
            <person name="Young G."/>
            <person name="Yu Q."/>
            <person name="Zembek L."/>
            <person name="Zhong D."/>
            <person name="Zimmer A."/>
            <person name="Zwirko Z."/>
            <person name="Jaffe D.B."/>
            <person name="Alvarez P."/>
            <person name="Brockman W."/>
            <person name="Butler J."/>
            <person name="Chin C."/>
            <person name="Gnerre S."/>
            <person name="MacCallum I."/>
            <person name="Graves J.A."/>
            <person name="Ponting C.P."/>
            <person name="Breen M."/>
            <person name="Samollow P.B."/>
            <person name="Lander E.S."/>
            <person name="Lindblad-Toh K."/>
        </authorList>
    </citation>
    <scope>NUCLEOTIDE SEQUENCE [LARGE SCALE GENOMIC DNA]</scope>
</reference>
<keyword evidence="4" id="KW-0472">Membrane</keyword>
<dbReference type="InterPro" id="IPR055356">
    <property type="entry name" value="ZP-N"/>
</dbReference>
<feature type="domain" description="CUB" evidence="6">
    <location>
        <begin position="146"/>
        <end position="256"/>
    </location>
</feature>
<feature type="chain" id="PRO_5023822550" evidence="5">
    <location>
        <begin position="21"/>
        <end position="541"/>
    </location>
</feature>
<dbReference type="InterPro" id="IPR000859">
    <property type="entry name" value="CUB_dom"/>
</dbReference>
<dbReference type="PANTHER" id="PTHR24251:SF47">
    <property type="entry name" value="CUB DOMAIN-CONTAINING PROTEIN 2"/>
    <property type="match status" value="1"/>
</dbReference>
<accession>A0A5F8HII6</accession>
<dbReference type="KEGG" id="mdo:100031747"/>
<dbReference type="SMART" id="SM00042">
    <property type="entry name" value="CUB"/>
    <property type="match status" value="3"/>
</dbReference>
<dbReference type="Proteomes" id="UP000002280">
    <property type="component" value="Unplaced"/>
</dbReference>
<dbReference type="GeneID" id="100031747"/>
<organism evidence="7 8">
    <name type="scientific">Monodelphis domestica</name>
    <name type="common">Gray short-tailed opossum</name>
    <dbReference type="NCBI Taxonomy" id="13616"/>
    <lineage>
        <taxon>Eukaryota</taxon>
        <taxon>Metazoa</taxon>
        <taxon>Chordata</taxon>
        <taxon>Craniata</taxon>
        <taxon>Vertebrata</taxon>
        <taxon>Euteleostomi</taxon>
        <taxon>Mammalia</taxon>
        <taxon>Metatheria</taxon>
        <taxon>Didelphimorphia</taxon>
        <taxon>Didelphidae</taxon>
        <taxon>Monodelphis</taxon>
    </lineage>
</organism>
<keyword evidence="4" id="KW-0812">Transmembrane</keyword>
<dbReference type="CTD" id="200008"/>
<dbReference type="Gene3D" id="2.60.40.3210">
    <property type="entry name" value="Zona pellucida, ZP-N domain"/>
    <property type="match status" value="1"/>
</dbReference>
<evidence type="ECO:0000256" key="1">
    <source>
        <dbReference type="ARBA" id="ARBA00022737"/>
    </source>
</evidence>
<proteinExistence type="predicted"/>
<evidence type="ECO:0000256" key="2">
    <source>
        <dbReference type="ARBA" id="ARBA00023157"/>
    </source>
</evidence>
<sequence>MKQSLSCSWSLLLIALRTVGLPAYGKKGIKCGGVLSGPSGNFSSPNFPGLYPYDTECSWLIVVAEGSSILLTFHAFDLEYHDHCGYDYLKIYNGAASDESNLLGQFCGQSRPPPFTSSWHIMSVVFHSDKHVASWGFSAGYRKDSCGGVLTGLSGVITSPEYPSSYPNNAECHWVIRASGSSSIKLVFADFQVESNRACNYDYVAVIEGPGPAGGSHYCGSTKPPDLVSAGREVQVVFKSDFNIAGRGFKAFYFSGECQEVYMAVKGNFSSPQYPGSYPNNLRCHWTIQMPPGYRVKVFFLDLDLEERNLLSSSCDFDYLAAFDGASEAASLLGKWCGREMPAPIMSSHNQLLLVLHTDRNTAQRGFSVAYIGVVPMNISCTRTDFQIQIAIRSLAQLDRSQIYLGSRSCPAQVVGDHFKIQARFDTCGTESQRRNNTSVIVSVLYIDFSGVMGQEDIHEYELRCEPRKKEASVHLLSGSRWLGPYGGAEHLLEAPPQAEAKEGGQPEPGLTQDTSDIIFLAICILAGVLMIIAIVGLVLL</sequence>
<dbReference type="InterPro" id="IPR035914">
    <property type="entry name" value="Sperma_CUB_dom_sf"/>
</dbReference>
<dbReference type="PROSITE" id="PS01180">
    <property type="entry name" value="CUB"/>
    <property type="match status" value="3"/>
</dbReference>
<dbReference type="Ensembl" id="ENSMODT00000087828.1">
    <property type="protein sequence ID" value="ENSMODP00000059920.1"/>
    <property type="gene ID" value="ENSMODG00000043107.1"/>
</dbReference>
<dbReference type="Bgee" id="ENSMODG00000043107">
    <property type="expression patterns" value="Expressed in liver"/>
</dbReference>
<reference evidence="7" key="3">
    <citation type="submission" date="2025-09" db="UniProtKB">
        <authorList>
            <consortium name="Ensembl"/>
        </authorList>
    </citation>
    <scope>IDENTIFICATION</scope>
</reference>
<feature type="transmembrane region" description="Helical" evidence="4">
    <location>
        <begin position="518"/>
        <end position="540"/>
    </location>
</feature>
<evidence type="ECO:0000256" key="3">
    <source>
        <dbReference type="PROSITE-ProRule" id="PRU00059"/>
    </source>
</evidence>
<evidence type="ECO:0000256" key="5">
    <source>
        <dbReference type="SAM" id="SignalP"/>
    </source>
</evidence>
<evidence type="ECO:0000256" key="4">
    <source>
        <dbReference type="SAM" id="Phobius"/>
    </source>
</evidence>
<feature type="signal peptide" evidence="5">
    <location>
        <begin position="1"/>
        <end position="20"/>
    </location>
</feature>
<dbReference type="FunFam" id="2.60.120.290:FF:000013">
    <property type="entry name" value="Membrane frizzled-related protein"/>
    <property type="match status" value="3"/>
</dbReference>
<dbReference type="InParanoid" id="A0A5F8HII6"/>
<dbReference type="OMA" id="TCGSESQ"/>
<dbReference type="Gene3D" id="2.60.120.290">
    <property type="entry name" value="Spermadhesin, CUB domain"/>
    <property type="match status" value="3"/>
</dbReference>
<keyword evidence="5" id="KW-0732">Signal</keyword>
<name>A0A5F8HII6_MONDO</name>
<dbReference type="Pfam" id="PF00431">
    <property type="entry name" value="CUB"/>
    <property type="match status" value="3"/>
</dbReference>
<keyword evidence="4" id="KW-1133">Transmembrane helix</keyword>
<keyword evidence="2" id="KW-1015">Disulfide bond</keyword>
<dbReference type="OrthoDB" id="10009301at2759"/>
<feature type="domain" description="CUB" evidence="6">
    <location>
        <begin position="31"/>
        <end position="144"/>
    </location>
</feature>
<evidence type="ECO:0000313" key="7">
    <source>
        <dbReference type="Ensembl" id="ENSMODP00000059920.1"/>
    </source>
</evidence>
<gene>
    <name evidence="7" type="primary">CDCP2</name>
</gene>
<dbReference type="AlphaFoldDB" id="A0A5F8HII6"/>
<evidence type="ECO:0000259" key="6">
    <source>
        <dbReference type="PROSITE" id="PS01180"/>
    </source>
</evidence>
<evidence type="ECO:0000313" key="8">
    <source>
        <dbReference type="Proteomes" id="UP000002280"/>
    </source>
</evidence>
<dbReference type="SUPFAM" id="SSF49854">
    <property type="entry name" value="Spermadhesin, CUB domain"/>
    <property type="match status" value="3"/>
</dbReference>
<protein>
    <submittedName>
        <fullName evidence="7">CUB domain containing protein 2</fullName>
    </submittedName>
</protein>
<feature type="domain" description="CUB" evidence="6">
    <location>
        <begin position="258"/>
        <end position="374"/>
    </location>
</feature>
<dbReference type="CDD" id="cd00041">
    <property type="entry name" value="CUB"/>
    <property type="match status" value="3"/>
</dbReference>
<dbReference type="STRING" id="13616.ENSMODP00000059920"/>
<reference evidence="7" key="2">
    <citation type="submission" date="2025-08" db="UniProtKB">
        <authorList>
            <consortium name="Ensembl"/>
        </authorList>
    </citation>
    <scope>IDENTIFICATION</scope>
</reference>
<dbReference type="Pfam" id="PF23344">
    <property type="entry name" value="ZP-N"/>
    <property type="match status" value="1"/>
</dbReference>
<keyword evidence="8" id="KW-1185">Reference proteome</keyword>
<keyword evidence="1" id="KW-0677">Repeat</keyword>
<dbReference type="GeneTree" id="ENSGT00940000158291"/>